<dbReference type="GO" id="GO:0055085">
    <property type="term" value="P:transmembrane transport"/>
    <property type="evidence" value="ECO:0007669"/>
    <property type="project" value="InterPro"/>
</dbReference>
<evidence type="ECO:0000256" key="1">
    <source>
        <dbReference type="ARBA" id="ARBA00004141"/>
    </source>
</evidence>
<reference evidence="6 7" key="1">
    <citation type="submission" date="2020-04" db="EMBL/GenBank/DDBJ databases">
        <title>Perkinsus olseni comparative genomics.</title>
        <authorList>
            <person name="Bogema D.R."/>
        </authorList>
    </citation>
    <scope>NUCLEOTIDE SEQUENCE [LARGE SCALE GENOMIC DNA]</scope>
    <source>
        <strain evidence="6 7">ATCC PRA-207</strain>
    </source>
</reference>
<protein>
    <recommendedName>
        <fullName evidence="5">SLC26A/SulP transporter domain-containing protein</fullName>
    </recommendedName>
</protein>
<gene>
    <name evidence="6" type="ORF">FOZ63_006199</name>
</gene>
<comment type="subcellular location">
    <subcellularLocation>
        <location evidence="1">Membrane</location>
        <topology evidence="1">Multi-pass membrane protein</topology>
    </subcellularLocation>
</comment>
<dbReference type="InterPro" id="IPR011547">
    <property type="entry name" value="SLC26A/SulP_dom"/>
</dbReference>
<dbReference type="Proteomes" id="UP000553632">
    <property type="component" value="Unassembled WGS sequence"/>
</dbReference>
<dbReference type="PANTHER" id="PTHR11814">
    <property type="entry name" value="SULFATE TRANSPORTER"/>
    <property type="match status" value="1"/>
</dbReference>
<evidence type="ECO:0000313" key="7">
    <source>
        <dbReference type="Proteomes" id="UP000553632"/>
    </source>
</evidence>
<keyword evidence="4" id="KW-0472">Membrane</keyword>
<evidence type="ECO:0000313" key="6">
    <source>
        <dbReference type="EMBL" id="KAF4710528.1"/>
    </source>
</evidence>
<feature type="non-terminal residue" evidence="6">
    <location>
        <position position="154"/>
    </location>
</feature>
<evidence type="ECO:0000256" key="4">
    <source>
        <dbReference type="ARBA" id="ARBA00023136"/>
    </source>
</evidence>
<keyword evidence="2" id="KW-0812">Transmembrane</keyword>
<dbReference type="EMBL" id="JABANO010031262">
    <property type="protein sequence ID" value="KAF4710528.1"/>
    <property type="molecule type" value="Genomic_DNA"/>
</dbReference>
<evidence type="ECO:0000256" key="2">
    <source>
        <dbReference type="ARBA" id="ARBA00022692"/>
    </source>
</evidence>
<comment type="caution">
    <text evidence="6">The sequence shown here is derived from an EMBL/GenBank/DDBJ whole genome shotgun (WGS) entry which is preliminary data.</text>
</comment>
<accession>A0A7J6QQC3</accession>
<keyword evidence="7" id="KW-1185">Reference proteome</keyword>
<evidence type="ECO:0000256" key="3">
    <source>
        <dbReference type="ARBA" id="ARBA00022989"/>
    </source>
</evidence>
<dbReference type="GO" id="GO:0016020">
    <property type="term" value="C:membrane"/>
    <property type="evidence" value="ECO:0007669"/>
    <property type="project" value="UniProtKB-SubCell"/>
</dbReference>
<feature type="non-terminal residue" evidence="6">
    <location>
        <position position="1"/>
    </location>
</feature>
<organism evidence="6 7">
    <name type="scientific">Perkinsus olseni</name>
    <name type="common">Perkinsus atlanticus</name>
    <dbReference type="NCBI Taxonomy" id="32597"/>
    <lineage>
        <taxon>Eukaryota</taxon>
        <taxon>Sar</taxon>
        <taxon>Alveolata</taxon>
        <taxon>Perkinsozoa</taxon>
        <taxon>Perkinsea</taxon>
        <taxon>Perkinsida</taxon>
        <taxon>Perkinsidae</taxon>
        <taxon>Perkinsus</taxon>
    </lineage>
</organism>
<proteinExistence type="predicted"/>
<name>A0A7J6QQC3_PEROL</name>
<evidence type="ECO:0000259" key="5">
    <source>
        <dbReference type="Pfam" id="PF00916"/>
    </source>
</evidence>
<feature type="domain" description="SLC26A/SulP transporter" evidence="5">
    <location>
        <begin position="78"/>
        <end position="146"/>
    </location>
</feature>
<dbReference type="Pfam" id="PF00916">
    <property type="entry name" value="Sulfate_transp"/>
    <property type="match status" value="1"/>
</dbReference>
<sequence>EVDSLTMSLRREGLREPGTPQQNLLYRSLVTPLLRRATPEVLNAAASKEPITTRLAAAVFNCLPITMVLQAYTGSVAKRDIRGGVVLGLVAISQSMAHANIAHVTLIHGPYSCVWPPLIYALFGSSRHLSVGTGAMMALMTGEQVVKYPDIETR</sequence>
<dbReference type="AlphaFoldDB" id="A0A7J6QQC3"/>
<keyword evidence="3" id="KW-1133">Transmembrane helix</keyword>
<dbReference type="InterPro" id="IPR001902">
    <property type="entry name" value="SLC26A/SulP_fam"/>
</dbReference>